<dbReference type="Pfam" id="PF12729">
    <property type="entry name" value="4HB_MCP_1"/>
    <property type="match status" value="1"/>
</dbReference>
<evidence type="ECO:0000313" key="4">
    <source>
        <dbReference type="Proteomes" id="UP001154322"/>
    </source>
</evidence>
<organism evidence="3 4">
    <name type="scientific">Paenibacillus melissococcoides</name>
    <dbReference type="NCBI Taxonomy" id="2912268"/>
    <lineage>
        <taxon>Bacteria</taxon>
        <taxon>Bacillati</taxon>
        <taxon>Bacillota</taxon>
        <taxon>Bacilli</taxon>
        <taxon>Bacillales</taxon>
        <taxon>Paenibacillaceae</taxon>
        <taxon>Paenibacillus</taxon>
    </lineage>
</organism>
<evidence type="ECO:0000256" key="1">
    <source>
        <dbReference type="SAM" id="Coils"/>
    </source>
</evidence>
<dbReference type="EMBL" id="CALYLO010000006">
    <property type="protein sequence ID" value="CAH8247247.1"/>
    <property type="molecule type" value="Genomic_DNA"/>
</dbReference>
<dbReference type="Proteomes" id="UP001154322">
    <property type="component" value="Unassembled WGS sequence"/>
</dbReference>
<accession>A0ABM9G5W8</accession>
<feature type="coiled-coil region" evidence="1">
    <location>
        <begin position="80"/>
        <end position="107"/>
    </location>
</feature>
<proteinExistence type="predicted"/>
<dbReference type="InterPro" id="IPR024478">
    <property type="entry name" value="HlyB_4HB_MCP"/>
</dbReference>
<reference evidence="3" key="1">
    <citation type="submission" date="2022-06" db="EMBL/GenBank/DDBJ databases">
        <authorList>
            <person name="Dietemann V."/>
            <person name="Ory F."/>
            <person name="Dainat B."/>
            <person name="Oberhansli S."/>
        </authorList>
    </citation>
    <scope>NUCLEOTIDE SEQUENCE</scope>
    <source>
        <strain evidence="3">Ena-SAMPLE-TAB-26-04-2022-14:26:32:270-5432</strain>
    </source>
</reference>
<protein>
    <submittedName>
        <fullName evidence="3">MCP four helix bundle domain-containing protein</fullName>
    </submittedName>
</protein>
<sequence length="156" mass="18093">MKSRFPFRFRHLKTAMKIYILVGVGVLLLGISTLLSYSSIREINQSTEDIFHHNLTSIIWLKQIQVNNRSTDAAIFELMASNDAEDNKRLKENIENFQKDNKRLLENYASILIHEEEKTLFDKYSKVLPTYHQQINDVVGLAVQNNIHELSFANLA</sequence>
<dbReference type="RefSeq" id="WP_249725624.1">
    <property type="nucleotide sequence ID" value="NZ_AP031286.1"/>
</dbReference>
<comment type="caution">
    <text evidence="3">The sequence shown here is derived from an EMBL/GenBank/DDBJ whole genome shotgun (WGS) entry which is preliminary data.</text>
</comment>
<evidence type="ECO:0000313" key="3">
    <source>
        <dbReference type="EMBL" id="CAH8247247.1"/>
    </source>
</evidence>
<keyword evidence="4" id="KW-1185">Reference proteome</keyword>
<name>A0ABM9G5W8_9BACL</name>
<evidence type="ECO:0000259" key="2">
    <source>
        <dbReference type="Pfam" id="PF12729"/>
    </source>
</evidence>
<gene>
    <name evidence="3" type="ORF">WJ0W_004481</name>
</gene>
<feature type="domain" description="Chemotaxis methyl-accepting receptor HlyB-like 4HB MCP" evidence="2">
    <location>
        <begin position="12"/>
        <end position="149"/>
    </location>
</feature>
<keyword evidence="1" id="KW-0175">Coiled coil</keyword>